<sequence length="855" mass="99728">MDKNPQKYLPHKVNRYELLCVEKAARKETGPDDQKIAFAFEALDDIIPHLGVYTRIFKRLRDDFYDAVYSEDLTTQGESIMRIPYFLHIQRSTKEQRSALEEMEEQLDIVKKSLFDKHKQYEESQQHILDLKETINKLNNDIDDWKLTVVNKDAEIDRLEEELNTNKEKAVADYKHQQGDIADLKEALEESKEEIEFLSKYKKLYDDLYYAFLDNPSDEIPKKKKRPVVSTKRANLMANIESAQKLEEQIMSVLNTAVEEFDRFLEEHKEELQKLEIIEGMTDAELEAQEIDIDNADQQLESVQDRFKNTIGDITNELLLLKQHSTMLMEQLQTLEQSHPTLMKKLEKRQQEQQSLIKSDSILSAGLGEDNEEDDSDPFIPQERVFSKYAAMLYTSNNQGRSFEEFKDAKFCPSCGEKTVICPHKLPGGEKIFVMPVHSTHIKIVRPKVKINKELMQELMKRKNEEMDATFDLSSTAESNSMVSRELSLQAQESRYKANSPNTAQESPSLMGNETRMQWTVHKLFDDYKTRTNLERSIPRHLSLERTLSVIEQFWTYVIWRDDHGNEQDIHLSVLDKLYSYMEDRYVVEDVTFLCAYDFIASLVEYADSNKIVQLLGHVLVGNLQGATFRYLLLMCDFICAVDWKEVEDFRAFAAVVYPFLGEDDLETLQMSYTSFSENKISCQLVAHFLIHLILKYREPRFLDMENRLIPFQSADSHQPAMSEKEFKDAVDNILPLANDKLRRKLFFEAEKLLRLEGFANSVPIMKLAQIASYLALLQITTVIKETIQKRVKEWRERPSSSGSTRVVHEHEVQVVQSDERLITMSTIRILTTNITRRNKLREQRYELAPSGPEW</sequence>
<comment type="caution">
    <text evidence="3">The sequence shown here is derived from an EMBL/GenBank/DDBJ whole genome shotgun (WGS) entry which is preliminary data.</text>
</comment>
<name>A0ABD3VRS6_SINWO</name>
<dbReference type="EMBL" id="JBJQND010000010">
    <property type="protein sequence ID" value="KAL3864299.1"/>
    <property type="molecule type" value="Genomic_DNA"/>
</dbReference>
<evidence type="ECO:0000313" key="3">
    <source>
        <dbReference type="EMBL" id="KAL3864299.1"/>
    </source>
</evidence>
<evidence type="ECO:0000313" key="4">
    <source>
        <dbReference type="Proteomes" id="UP001634394"/>
    </source>
</evidence>
<proteinExistence type="predicted"/>
<feature type="region of interest" description="Disordered" evidence="2">
    <location>
        <begin position="490"/>
        <end position="512"/>
    </location>
</feature>
<evidence type="ECO:0000256" key="1">
    <source>
        <dbReference type="SAM" id="Coils"/>
    </source>
</evidence>
<feature type="coiled-coil region" evidence="1">
    <location>
        <begin position="258"/>
        <end position="306"/>
    </location>
</feature>
<gene>
    <name evidence="3" type="ORF">ACJMK2_005992</name>
</gene>
<keyword evidence="4" id="KW-1185">Reference proteome</keyword>
<feature type="coiled-coil region" evidence="1">
    <location>
        <begin position="93"/>
        <end position="201"/>
    </location>
</feature>
<accession>A0ABD3VRS6</accession>
<dbReference type="AlphaFoldDB" id="A0ABD3VRS6"/>
<keyword evidence="1" id="KW-0175">Coiled coil</keyword>
<evidence type="ECO:0000256" key="2">
    <source>
        <dbReference type="SAM" id="MobiDB-lite"/>
    </source>
</evidence>
<protein>
    <submittedName>
        <fullName evidence="3">Uncharacterized protein</fullName>
    </submittedName>
</protein>
<organism evidence="3 4">
    <name type="scientific">Sinanodonta woodiana</name>
    <name type="common">Chinese pond mussel</name>
    <name type="synonym">Anodonta woodiana</name>
    <dbReference type="NCBI Taxonomy" id="1069815"/>
    <lineage>
        <taxon>Eukaryota</taxon>
        <taxon>Metazoa</taxon>
        <taxon>Spiralia</taxon>
        <taxon>Lophotrochozoa</taxon>
        <taxon>Mollusca</taxon>
        <taxon>Bivalvia</taxon>
        <taxon>Autobranchia</taxon>
        <taxon>Heteroconchia</taxon>
        <taxon>Palaeoheterodonta</taxon>
        <taxon>Unionida</taxon>
        <taxon>Unionoidea</taxon>
        <taxon>Unionidae</taxon>
        <taxon>Unioninae</taxon>
        <taxon>Sinanodonta</taxon>
    </lineage>
</organism>
<dbReference type="Proteomes" id="UP001634394">
    <property type="component" value="Unassembled WGS sequence"/>
</dbReference>
<reference evidence="3 4" key="1">
    <citation type="submission" date="2024-11" db="EMBL/GenBank/DDBJ databases">
        <title>Chromosome-level genome assembly of the freshwater bivalve Anodonta woodiana.</title>
        <authorList>
            <person name="Chen X."/>
        </authorList>
    </citation>
    <scope>NUCLEOTIDE SEQUENCE [LARGE SCALE GENOMIC DNA]</scope>
    <source>
        <strain evidence="3">MN2024</strain>
        <tissue evidence="3">Gills</tissue>
    </source>
</reference>
<feature type="region of interest" description="Disordered" evidence="2">
    <location>
        <begin position="359"/>
        <end position="379"/>
    </location>
</feature>